<evidence type="ECO:0000256" key="9">
    <source>
        <dbReference type="ARBA" id="ARBA00023170"/>
    </source>
</evidence>
<dbReference type="SUPFAM" id="SSF52200">
    <property type="entry name" value="Toll/Interleukin receptor TIR domain"/>
    <property type="match status" value="1"/>
</dbReference>
<dbReference type="InterPro" id="IPR001611">
    <property type="entry name" value="Leu-rich_rpt"/>
</dbReference>
<dbReference type="SMART" id="SM00255">
    <property type="entry name" value="TIR"/>
    <property type="match status" value="1"/>
</dbReference>
<keyword evidence="7 12" id="KW-1133">Transmembrane helix</keyword>
<dbReference type="PRINTS" id="PR01537">
    <property type="entry name" value="INTRLKN1R1F"/>
</dbReference>
<dbReference type="InParanoid" id="A0A6P8IKS4"/>
<feature type="domain" description="TIR" evidence="14">
    <location>
        <begin position="810"/>
        <end position="945"/>
    </location>
</feature>
<dbReference type="RefSeq" id="XP_031567038.1">
    <property type="nucleotide sequence ID" value="XM_031711178.1"/>
</dbReference>
<feature type="chain" id="PRO_5028324809" evidence="13">
    <location>
        <begin position="27"/>
        <end position="993"/>
    </location>
</feature>
<dbReference type="GO" id="GO:0005886">
    <property type="term" value="C:plasma membrane"/>
    <property type="evidence" value="ECO:0007669"/>
    <property type="project" value="TreeGrafter"/>
</dbReference>
<dbReference type="InterPro" id="IPR003591">
    <property type="entry name" value="Leu-rich_rpt_typical-subtyp"/>
</dbReference>
<evidence type="ECO:0000259" key="14">
    <source>
        <dbReference type="PROSITE" id="PS50104"/>
    </source>
</evidence>
<keyword evidence="10" id="KW-0325">Glycoprotein</keyword>
<dbReference type="Proteomes" id="UP000515163">
    <property type="component" value="Unplaced"/>
</dbReference>
<evidence type="ECO:0000256" key="2">
    <source>
        <dbReference type="ARBA" id="ARBA00009634"/>
    </source>
</evidence>
<keyword evidence="4 12" id="KW-0812">Transmembrane</keyword>
<reference evidence="16" key="1">
    <citation type="submission" date="2025-08" db="UniProtKB">
        <authorList>
            <consortium name="RefSeq"/>
        </authorList>
    </citation>
    <scope>IDENTIFICATION</scope>
    <source>
        <tissue evidence="16">Tentacle</tissue>
    </source>
</reference>
<evidence type="ECO:0000256" key="3">
    <source>
        <dbReference type="ARBA" id="ARBA00022614"/>
    </source>
</evidence>
<evidence type="ECO:0000256" key="5">
    <source>
        <dbReference type="ARBA" id="ARBA00022729"/>
    </source>
</evidence>
<dbReference type="InterPro" id="IPR035897">
    <property type="entry name" value="Toll_tir_struct_dom_sf"/>
</dbReference>
<dbReference type="PROSITE" id="PS50104">
    <property type="entry name" value="TIR"/>
    <property type="match status" value="1"/>
</dbReference>
<keyword evidence="9" id="KW-0675">Receptor</keyword>
<protein>
    <submittedName>
        <fullName evidence="16">Protein toll-like</fullName>
    </submittedName>
</protein>
<feature type="transmembrane region" description="Helical" evidence="12">
    <location>
        <begin position="758"/>
        <end position="783"/>
    </location>
</feature>
<evidence type="ECO:0000313" key="15">
    <source>
        <dbReference type="Proteomes" id="UP000515163"/>
    </source>
</evidence>
<dbReference type="SMART" id="SM00082">
    <property type="entry name" value="LRRCT"/>
    <property type="match status" value="2"/>
</dbReference>
<dbReference type="InterPro" id="IPR000157">
    <property type="entry name" value="TIR_dom"/>
</dbReference>
<evidence type="ECO:0000256" key="10">
    <source>
        <dbReference type="ARBA" id="ARBA00023180"/>
    </source>
</evidence>
<accession>A0A6P8IKS4</accession>
<organism evidence="15 16">
    <name type="scientific">Actinia tenebrosa</name>
    <name type="common">Australian red waratah sea anemone</name>
    <dbReference type="NCBI Taxonomy" id="6105"/>
    <lineage>
        <taxon>Eukaryota</taxon>
        <taxon>Metazoa</taxon>
        <taxon>Cnidaria</taxon>
        <taxon>Anthozoa</taxon>
        <taxon>Hexacorallia</taxon>
        <taxon>Actiniaria</taxon>
        <taxon>Actiniidae</taxon>
        <taxon>Actinia</taxon>
    </lineage>
</organism>
<evidence type="ECO:0000256" key="13">
    <source>
        <dbReference type="SAM" id="SignalP"/>
    </source>
</evidence>
<dbReference type="PANTHER" id="PTHR24365:SF541">
    <property type="entry name" value="PROTEIN TOLL-RELATED"/>
    <property type="match status" value="1"/>
</dbReference>
<dbReference type="OrthoDB" id="5983987at2759"/>
<gene>
    <name evidence="16" type="primary">LOC116301997</name>
</gene>
<evidence type="ECO:0000313" key="16">
    <source>
        <dbReference type="RefSeq" id="XP_031567038.1"/>
    </source>
</evidence>
<evidence type="ECO:0000256" key="4">
    <source>
        <dbReference type="ARBA" id="ARBA00022692"/>
    </source>
</evidence>
<dbReference type="KEGG" id="aten:116301997"/>
<dbReference type="Gene3D" id="3.80.10.10">
    <property type="entry name" value="Ribonuclease Inhibitor"/>
    <property type="match status" value="3"/>
</dbReference>
<dbReference type="InterPro" id="IPR000483">
    <property type="entry name" value="Cys-rich_flank_reg_C"/>
</dbReference>
<proteinExistence type="inferred from homology"/>
<evidence type="ECO:0000256" key="6">
    <source>
        <dbReference type="ARBA" id="ARBA00022737"/>
    </source>
</evidence>
<dbReference type="Pfam" id="PF13676">
    <property type="entry name" value="TIR_2"/>
    <property type="match status" value="1"/>
</dbReference>
<dbReference type="PANTHER" id="PTHR24365">
    <property type="entry name" value="TOLL-LIKE RECEPTOR"/>
    <property type="match status" value="1"/>
</dbReference>
<feature type="region of interest" description="Disordered" evidence="11">
    <location>
        <begin position="970"/>
        <end position="993"/>
    </location>
</feature>
<dbReference type="GeneID" id="116301997"/>
<evidence type="ECO:0000256" key="11">
    <source>
        <dbReference type="SAM" id="MobiDB-lite"/>
    </source>
</evidence>
<dbReference type="Gene3D" id="3.40.50.10140">
    <property type="entry name" value="Toll/interleukin-1 receptor homology (TIR) domain"/>
    <property type="match status" value="1"/>
</dbReference>
<dbReference type="GO" id="GO:0038023">
    <property type="term" value="F:signaling receptor activity"/>
    <property type="evidence" value="ECO:0007669"/>
    <property type="project" value="TreeGrafter"/>
</dbReference>
<feature type="signal peptide" evidence="13">
    <location>
        <begin position="1"/>
        <end position="26"/>
    </location>
</feature>
<dbReference type="InterPro" id="IPR032675">
    <property type="entry name" value="LRR_dom_sf"/>
</dbReference>
<dbReference type="GO" id="GO:0007165">
    <property type="term" value="P:signal transduction"/>
    <property type="evidence" value="ECO:0007669"/>
    <property type="project" value="InterPro"/>
</dbReference>
<dbReference type="PROSITE" id="PS51450">
    <property type="entry name" value="LRR"/>
    <property type="match status" value="1"/>
</dbReference>
<evidence type="ECO:0000256" key="1">
    <source>
        <dbReference type="ARBA" id="ARBA00004479"/>
    </source>
</evidence>
<dbReference type="FunFam" id="3.40.50.10140:FF:000021">
    <property type="entry name" value="Toll receptor 13"/>
    <property type="match status" value="1"/>
</dbReference>
<comment type="similarity">
    <text evidence="2">Belongs to the Toll-like receptor family.</text>
</comment>
<keyword evidence="3" id="KW-0433">Leucine-rich repeat</keyword>
<sequence>MFKYVDFRCLAIVLTVIRLLSLGAFAEECQKSIKAMPWPSIYENVEFFPFGVVFIDGGSNCELDFGPYLNQTKKDVMSTFYLNIVCAKPTQVKIKNPSNVQRKNVISYIIVRKACEIDLEGLAVFSNATDYRVLAMLEGAFMKTPNSSQEVQQLQSQINKIGTLTIQGGSKGLPEIFVKYNWSLMAEIQFFKLSIQSLPKTLKFSMPRLQGLELSHNELVEPPDFPWDDEELPLPGNLSRKAVFNEQYQGTTEVKPNLYRRFLTLDFNKIQNLSRFEFRGHLQRLSIKGNGLKAIGENCLVHLTGINAIDLSVNKLDALPKGIFRGLKDLFHLRLNNNNITVIHVETFADSKRMKKLYLNNNNIERISKGLLLQHEDLEELHLQNNLIVKVEHGALPNNSNKLKNLNLNGNQLQTIPSDVFLTRSLESANLANNVITFEGIIETLHSIIIERLLNVLRKSVSDMSRELRTDSVYIDLTNNNIKAMDTNELTKEQMVKLGMVLQVFEMNFKNNPILCDCRALNITRIIKGIISKYSHINERRFQSWVCAAPPQLKGKRIVSIAEENFVCVRNLSGCPVEGTCSVRQTDGSIIIDARDKNLKQLPHMLPVGTNLEIFLDNNQITELSMRGYLGNVSVLHLSRNKIQQINDSFIESLTKVRQLSIDRNELKRLPRSIESLTSRKTFVSLALHSNYLECDCRSKWMKGWLMNSSDKINDIENVKCASGMSQGRPIYRVPLKDFICEEKKVETKFNPRGNNDLLVIVSVTLGVLLVIITAVFMMVYFFRGEMKVFIYTHFDWHPFDRIDDSDPSKIYDAFISYSSHDQEWVHNELKQKLEGHEPPYKICFHDRDFEVGASIQDNIINSVNRSKRMIMVLSNRFLESEWCRLEFRAAHHKVLQDKTNYLIVILFEGIDTNALDDETRLYLRTNTYLSVTNKWFWQKLLYSLPKPQGTVKENQSLGVQGSSRQMSIEIKEYDTASSGNEKRKEGMEESKM</sequence>
<dbReference type="SUPFAM" id="SSF52058">
    <property type="entry name" value="L domain-like"/>
    <property type="match status" value="2"/>
</dbReference>
<keyword evidence="6" id="KW-0677">Repeat</keyword>
<keyword evidence="8 12" id="KW-0472">Membrane</keyword>
<keyword evidence="5 13" id="KW-0732">Signal</keyword>
<dbReference type="Pfam" id="PF13855">
    <property type="entry name" value="LRR_8"/>
    <property type="match status" value="1"/>
</dbReference>
<evidence type="ECO:0000256" key="12">
    <source>
        <dbReference type="SAM" id="Phobius"/>
    </source>
</evidence>
<name>A0A6P8IKS4_ACTTE</name>
<dbReference type="AlphaFoldDB" id="A0A6P8IKS4"/>
<keyword evidence="15" id="KW-1185">Reference proteome</keyword>
<evidence type="ECO:0000256" key="8">
    <source>
        <dbReference type="ARBA" id="ARBA00023136"/>
    </source>
</evidence>
<comment type="subcellular location">
    <subcellularLocation>
        <location evidence="1">Membrane</location>
        <topology evidence="1">Single-pass type I membrane protein</topology>
    </subcellularLocation>
</comment>
<evidence type="ECO:0000256" key="7">
    <source>
        <dbReference type="ARBA" id="ARBA00022989"/>
    </source>
</evidence>
<dbReference type="SMART" id="SM00369">
    <property type="entry name" value="LRR_TYP"/>
    <property type="match status" value="7"/>
</dbReference>